<feature type="transmembrane region" description="Helical" evidence="5">
    <location>
        <begin position="80"/>
        <end position="103"/>
    </location>
</feature>
<name>A0A2N1P0T5_9GLOM</name>
<dbReference type="AlphaFoldDB" id="A0A2N1P0T5"/>
<dbReference type="VEuPathDB" id="FungiDB:RhiirA1_439791"/>
<protein>
    <submittedName>
        <fullName evidence="6">Amino acid transporter</fullName>
    </submittedName>
</protein>
<organism evidence="6 7">
    <name type="scientific">Rhizophagus irregularis</name>
    <dbReference type="NCBI Taxonomy" id="588596"/>
    <lineage>
        <taxon>Eukaryota</taxon>
        <taxon>Fungi</taxon>
        <taxon>Fungi incertae sedis</taxon>
        <taxon>Mucoromycota</taxon>
        <taxon>Glomeromycotina</taxon>
        <taxon>Glomeromycetes</taxon>
        <taxon>Glomerales</taxon>
        <taxon>Glomeraceae</taxon>
        <taxon>Rhizophagus</taxon>
    </lineage>
</organism>
<feature type="transmembrane region" description="Helical" evidence="5">
    <location>
        <begin position="527"/>
        <end position="547"/>
    </location>
</feature>
<dbReference type="Gene3D" id="1.20.1740.10">
    <property type="entry name" value="Amino acid/polyamine transporter I"/>
    <property type="match status" value="1"/>
</dbReference>
<accession>A0A2N1P0T5</accession>
<feature type="transmembrane region" description="Helical" evidence="5">
    <location>
        <begin position="345"/>
        <end position="378"/>
    </location>
</feature>
<dbReference type="Proteomes" id="UP000233469">
    <property type="component" value="Unassembled WGS sequence"/>
</dbReference>
<feature type="transmembrane region" description="Helical" evidence="5">
    <location>
        <begin position="180"/>
        <end position="200"/>
    </location>
</feature>
<dbReference type="EMBL" id="LLXL01000036">
    <property type="protein sequence ID" value="PKK79693.1"/>
    <property type="molecule type" value="Genomic_DNA"/>
</dbReference>
<dbReference type="GO" id="GO:0015179">
    <property type="term" value="F:L-amino acid transmembrane transporter activity"/>
    <property type="evidence" value="ECO:0007669"/>
    <property type="project" value="TreeGrafter"/>
</dbReference>
<proteinExistence type="predicted"/>
<feature type="transmembrane region" description="Helical" evidence="5">
    <location>
        <begin position="485"/>
        <end position="507"/>
    </location>
</feature>
<comment type="caution">
    <text evidence="6">The sequence shown here is derived from an EMBL/GenBank/DDBJ whole genome shotgun (WGS) entry which is preliminary data.</text>
</comment>
<feature type="transmembrane region" description="Helical" evidence="5">
    <location>
        <begin position="124"/>
        <end position="146"/>
    </location>
</feature>
<dbReference type="InterPro" id="IPR050598">
    <property type="entry name" value="AminoAcid_Transporter"/>
</dbReference>
<feature type="transmembrane region" description="Helical" evidence="5">
    <location>
        <begin position="252"/>
        <end position="269"/>
    </location>
</feature>
<evidence type="ECO:0000256" key="1">
    <source>
        <dbReference type="ARBA" id="ARBA00004141"/>
    </source>
</evidence>
<feature type="transmembrane region" description="Helical" evidence="5">
    <location>
        <begin position="431"/>
        <end position="447"/>
    </location>
</feature>
<dbReference type="GO" id="GO:0016020">
    <property type="term" value="C:membrane"/>
    <property type="evidence" value="ECO:0007669"/>
    <property type="project" value="UniProtKB-SubCell"/>
</dbReference>
<dbReference type="InterPro" id="IPR002293">
    <property type="entry name" value="AA/rel_permease1"/>
</dbReference>
<reference evidence="6 7" key="1">
    <citation type="submission" date="2016-04" db="EMBL/GenBank/DDBJ databases">
        <title>Genome analyses suggest a sexual origin of heterokaryosis in a supposedly ancient asexual fungus.</title>
        <authorList>
            <person name="Ropars J."/>
            <person name="Sedzielewska K."/>
            <person name="Noel J."/>
            <person name="Charron P."/>
            <person name="Farinelli L."/>
            <person name="Marton T."/>
            <person name="Kruger M."/>
            <person name="Pelin A."/>
            <person name="Brachmann A."/>
            <person name="Corradi N."/>
        </authorList>
    </citation>
    <scope>NUCLEOTIDE SEQUENCE [LARGE SCALE GENOMIC DNA]</scope>
    <source>
        <strain evidence="6 7">C2</strain>
    </source>
</reference>
<reference evidence="6 7" key="2">
    <citation type="submission" date="2017-10" db="EMBL/GenBank/DDBJ databases">
        <title>Extensive intraspecific genome diversity in a model arbuscular mycorrhizal fungus.</title>
        <authorList>
            <person name="Chen E.C.H."/>
            <person name="Morin E."/>
            <person name="Baudet D."/>
            <person name="Noel J."/>
            <person name="Ndikumana S."/>
            <person name="Charron P."/>
            <person name="St-Onge C."/>
            <person name="Giorgi J."/>
            <person name="Grigoriev I.V."/>
            <person name="Roux C."/>
            <person name="Martin F.M."/>
            <person name="Corradi N."/>
        </authorList>
    </citation>
    <scope>NUCLEOTIDE SEQUENCE [LARGE SCALE GENOMIC DNA]</scope>
    <source>
        <strain evidence="6 7">C2</strain>
    </source>
</reference>
<feature type="transmembrane region" description="Helical" evidence="5">
    <location>
        <begin position="212"/>
        <end position="232"/>
    </location>
</feature>
<evidence type="ECO:0000256" key="5">
    <source>
        <dbReference type="SAM" id="Phobius"/>
    </source>
</evidence>
<keyword evidence="2 5" id="KW-0812">Transmembrane</keyword>
<dbReference type="PANTHER" id="PTHR11785">
    <property type="entry name" value="AMINO ACID TRANSPORTER"/>
    <property type="match status" value="1"/>
</dbReference>
<feature type="transmembrane region" description="Helical" evidence="5">
    <location>
        <begin position="290"/>
        <end position="312"/>
    </location>
</feature>
<dbReference type="VEuPathDB" id="FungiDB:FUN_002539"/>
<sequence length="604" mass="67910">MSVINDDITATNESRMDNEIRESIYAPSRMSVIESPQDKQNKILGVAYGIGLNINNVIGSGIVTTPGIIWNMVKSPGTVLLLWLIGGIVSMAGSLSYVELGVIHKISGGETKYLQTAYPKPKILMSYLFSFMHIFAIRPGIISAVLQSAAQYSWFTINGRRYDEGIKQDTTGWNLPFSPFWFTKILAVVYLLIITIYHMINNRWANYINQSLAVIKLITYSIIALAGIYRLASNWSVSRFNWEHPINGDTNISAYSSSILLIMFSYDGWNNLNYSLDEFRKPGKKLIFSNSISVGIVTLMYLLVNIAFISVVPQESISNNNNIDETIAATFFYKLFGKSVGIVRLFTALVVLSVIGTAAAGVWSGSRVIVAAAASDFFPKYSKELRTWNQYFNTPINALLLQFIWCSFIILFVGSSFTITSFTLFSTFSMYSYWIFYFATCIGLLLIRRNKKNELKKKQFDMNDKELNETSSLFSNITREYKVPLPFAIIFILAGLFILVFSFVVNVECPKDSKPNCDLREKTAQQLAPILISYGFLFVALTCSVSSGIERKLLQYSAAVLWSNVQNFYRLIAAVILRFQLDSAVMLWSNSKFLSGNDFLLASG</sequence>
<gene>
    <name evidence="6" type="ORF">RhiirC2_842383</name>
</gene>
<evidence type="ECO:0000256" key="2">
    <source>
        <dbReference type="ARBA" id="ARBA00022692"/>
    </source>
</evidence>
<dbReference type="PANTHER" id="PTHR11785:SF353">
    <property type="entry name" value="METHIONINE TRANSPORTER (EUROFUNG)"/>
    <property type="match status" value="1"/>
</dbReference>
<dbReference type="Pfam" id="PF13520">
    <property type="entry name" value="AA_permease_2"/>
    <property type="match status" value="1"/>
</dbReference>
<evidence type="ECO:0000313" key="6">
    <source>
        <dbReference type="EMBL" id="PKK79693.1"/>
    </source>
</evidence>
<keyword evidence="3 5" id="KW-1133">Transmembrane helix</keyword>
<evidence type="ECO:0000313" key="7">
    <source>
        <dbReference type="Proteomes" id="UP000233469"/>
    </source>
</evidence>
<comment type="subcellular location">
    <subcellularLocation>
        <location evidence="1">Membrane</location>
        <topology evidence="1">Multi-pass membrane protein</topology>
    </subcellularLocation>
</comment>
<keyword evidence="4 5" id="KW-0472">Membrane</keyword>
<evidence type="ECO:0000256" key="3">
    <source>
        <dbReference type="ARBA" id="ARBA00022989"/>
    </source>
</evidence>
<evidence type="ECO:0000256" key="4">
    <source>
        <dbReference type="ARBA" id="ARBA00023136"/>
    </source>
</evidence>
<feature type="transmembrane region" description="Helical" evidence="5">
    <location>
        <begin position="399"/>
        <end position="425"/>
    </location>
</feature>
<dbReference type="VEuPathDB" id="FungiDB:RhiirFUN_002616"/>